<evidence type="ECO:0000313" key="2">
    <source>
        <dbReference type="Proteomes" id="UP000274504"/>
    </source>
</evidence>
<dbReference type="EMBL" id="UYSG01003799">
    <property type="protein sequence ID" value="VDL58264.1"/>
    <property type="molecule type" value="Genomic_DNA"/>
</dbReference>
<name>A0A0R3SLY4_HYMDI</name>
<reference evidence="3" key="1">
    <citation type="submission" date="2017-02" db="UniProtKB">
        <authorList>
            <consortium name="WormBaseParasite"/>
        </authorList>
    </citation>
    <scope>IDENTIFICATION</scope>
</reference>
<organism evidence="3">
    <name type="scientific">Hymenolepis diminuta</name>
    <name type="common">Rat tapeworm</name>
    <dbReference type="NCBI Taxonomy" id="6216"/>
    <lineage>
        <taxon>Eukaryota</taxon>
        <taxon>Metazoa</taxon>
        <taxon>Spiralia</taxon>
        <taxon>Lophotrochozoa</taxon>
        <taxon>Platyhelminthes</taxon>
        <taxon>Cestoda</taxon>
        <taxon>Eucestoda</taxon>
        <taxon>Cyclophyllidea</taxon>
        <taxon>Hymenolepididae</taxon>
        <taxon>Hymenolepis</taxon>
    </lineage>
</organism>
<evidence type="ECO:0000313" key="1">
    <source>
        <dbReference type="EMBL" id="VDL58264.1"/>
    </source>
</evidence>
<accession>A0A0R3SLY4</accession>
<dbReference type="Proteomes" id="UP000274504">
    <property type="component" value="Unassembled WGS sequence"/>
</dbReference>
<gene>
    <name evidence="1" type="ORF">HDID_LOCUS5946</name>
</gene>
<sequence length="204" mass="22745">MLIRELKQKQGKLIVSRVPSATGNFPTEKPSLAVWVWRTICNGHAVHKVPTAALMRSELHQCHSNDGVTATGNLLEARFHAELELTRRCKQLSKAFPNAPKRMSLLSPGSYSLAQSFSFMCFDALLFCPTSQGFSLSYQVRFGHVEEEESDLLSAFLPSFVPPILGTFEILVKNEPILCIQSTSGNHRTSNGHGNWKVEIEEMN</sequence>
<evidence type="ECO:0000313" key="3">
    <source>
        <dbReference type="WBParaSite" id="HDID_0000594901-mRNA-1"/>
    </source>
</evidence>
<dbReference type="AlphaFoldDB" id="A0A0R3SLY4"/>
<reference evidence="1 2" key="2">
    <citation type="submission" date="2018-11" db="EMBL/GenBank/DDBJ databases">
        <authorList>
            <consortium name="Pathogen Informatics"/>
        </authorList>
    </citation>
    <scope>NUCLEOTIDE SEQUENCE [LARGE SCALE GENOMIC DNA]</scope>
</reference>
<dbReference type="WBParaSite" id="HDID_0000594901-mRNA-1">
    <property type="protein sequence ID" value="HDID_0000594901-mRNA-1"/>
    <property type="gene ID" value="HDID_0000594901"/>
</dbReference>
<proteinExistence type="predicted"/>
<protein>
    <submittedName>
        <fullName evidence="1 3">Uncharacterized protein</fullName>
    </submittedName>
</protein>